<accession>L0DPW5</accession>
<protein>
    <submittedName>
        <fullName evidence="1">Uncharacterized protein</fullName>
    </submittedName>
</protein>
<dbReference type="RefSeq" id="WP_015249811.1">
    <property type="nucleotide sequence ID" value="NC_019892.1"/>
</dbReference>
<evidence type="ECO:0000313" key="2">
    <source>
        <dbReference type="Proteomes" id="UP000010798"/>
    </source>
</evidence>
<dbReference type="OrthoDB" id="281467at2"/>
<dbReference type="KEGG" id="saci:Sinac_6656"/>
<evidence type="ECO:0000313" key="1">
    <source>
        <dbReference type="EMBL" id="AGA30731.1"/>
    </source>
</evidence>
<dbReference type="EMBL" id="CP003364">
    <property type="protein sequence ID" value="AGA30731.1"/>
    <property type="molecule type" value="Genomic_DNA"/>
</dbReference>
<sequence length="91" mass="9709">MDTEIVVTGAIIDSWVEPSGALRDASRLVLQVAPNGRPKDLMIVEAEASLVPDRGWLEDLGENLCHGSPVAAVGRLTLSGFFSATQIHLAR</sequence>
<organism evidence="1 2">
    <name type="scientific">Singulisphaera acidiphila (strain ATCC BAA-1392 / DSM 18658 / VKM B-2454 / MOB10)</name>
    <dbReference type="NCBI Taxonomy" id="886293"/>
    <lineage>
        <taxon>Bacteria</taxon>
        <taxon>Pseudomonadati</taxon>
        <taxon>Planctomycetota</taxon>
        <taxon>Planctomycetia</taxon>
        <taxon>Isosphaerales</taxon>
        <taxon>Isosphaeraceae</taxon>
        <taxon>Singulisphaera</taxon>
    </lineage>
</organism>
<proteinExistence type="predicted"/>
<dbReference type="eggNOG" id="ENOG502ZX5X">
    <property type="taxonomic scope" value="Bacteria"/>
</dbReference>
<keyword evidence="2" id="KW-1185">Reference proteome</keyword>
<reference evidence="1 2" key="1">
    <citation type="submission" date="2012-02" db="EMBL/GenBank/DDBJ databases">
        <title>Complete sequence of chromosome of Singulisphaera acidiphila DSM 18658.</title>
        <authorList>
            <consortium name="US DOE Joint Genome Institute (JGI-PGF)"/>
            <person name="Lucas S."/>
            <person name="Copeland A."/>
            <person name="Lapidus A."/>
            <person name="Glavina del Rio T."/>
            <person name="Dalin E."/>
            <person name="Tice H."/>
            <person name="Bruce D."/>
            <person name="Goodwin L."/>
            <person name="Pitluck S."/>
            <person name="Peters L."/>
            <person name="Ovchinnikova G."/>
            <person name="Chertkov O."/>
            <person name="Kyrpides N."/>
            <person name="Mavromatis K."/>
            <person name="Ivanova N."/>
            <person name="Brettin T."/>
            <person name="Detter J.C."/>
            <person name="Han C."/>
            <person name="Larimer F."/>
            <person name="Land M."/>
            <person name="Hauser L."/>
            <person name="Markowitz V."/>
            <person name="Cheng J.-F."/>
            <person name="Hugenholtz P."/>
            <person name="Woyke T."/>
            <person name="Wu D."/>
            <person name="Tindall B."/>
            <person name="Pomrenke H."/>
            <person name="Brambilla E."/>
            <person name="Klenk H.-P."/>
            <person name="Eisen J.A."/>
        </authorList>
    </citation>
    <scope>NUCLEOTIDE SEQUENCE [LARGE SCALE GENOMIC DNA]</scope>
    <source>
        <strain evidence="2">ATCC BAA-1392 / DSM 18658 / VKM B-2454 / MOB10</strain>
    </source>
</reference>
<gene>
    <name evidence="1" type="ordered locus">Sinac_6656</name>
</gene>
<name>L0DPW5_SINAD</name>
<dbReference type="AlphaFoldDB" id="L0DPW5"/>
<dbReference type="Proteomes" id="UP000010798">
    <property type="component" value="Chromosome"/>
</dbReference>
<dbReference type="HOGENOM" id="CLU_163950_0_0_0"/>